<feature type="region of interest" description="Disordered" evidence="10">
    <location>
        <begin position="458"/>
        <end position="486"/>
    </location>
</feature>
<comment type="similarity">
    <text evidence="2">Belongs to the WD repeat HIR1 family.</text>
</comment>
<dbReference type="PROSITE" id="PS50082">
    <property type="entry name" value="WD_REPEATS_2"/>
    <property type="match status" value="3"/>
</dbReference>
<evidence type="ECO:0000256" key="8">
    <source>
        <dbReference type="ARBA" id="ARBA00023242"/>
    </source>
</evidence>
<comment type="subcellular location">
    <subcellularLocation>
        <location evidence="1">Nucleus</location>
    </subcellularLocation>
</comment>
<feature type="region of interest" description="Disordered" evidence="10">
    <location>
        <begin position="596"/>
        <end position="618"/>
    </location>
</feature>
<protein>
    <submittedName>
        <fullName evidence="12">Cac2 protein</fullName>
    </submittedName>
</protein>
<dbReference type="AlphaFoldDB" id="A0AAV5QRM3"/>
<evidence type="ECO:0000256" key="2">
    <source>
        <dbReference type="ARBA" id="ARBA00007306"/>
    </source>
</evidence>
<feature type="compositionally biased region" description="Polar residues" evidence="10">
    <location>
        <begin position="293"/>
        <end position="304"/>
    </location>
</feature>
<keyword evidence="4" id="KW-0677">Repeat</keyword>
<reference evidence="12 13" key="1">
    <citation type="journal article" date="2023" name="Elife">
        <title>Identification of key yeast species and microbe-microbe interactions impacting larval growth of Drosophila in the wild.</title>
        <authorList>
            <person name="Mure A."/>
            <person name="Sugiura Y."/>
            <person name="Maeda R."/>
            <person name="Honda K."/>
            <person name="Sakurai N."/>
            <person name="Takahashi Y."/>
            <person name="Watada M."/>
            <person name="Katoh T."/>
            <person name="Gotoh A."/>
            <person name="Gotoh Y."/>
            <person name="Taniguchi I."/>
            <person name="Nakamura K."/>
            <person name="Hayashi T."/>
            <person name="Katayama T."/>
            <person name="Uemura T."/>
            <person name="Hattori Y."/>
        </authorList>
    </citation>
    <scope>NUCLEOTIDE SEQUENCE [LARGE SCALE GENOMIC DNA]</scope>
    <source>
        <strain evidence="12 13">SC-9</strain>
    </source>
</reference>
<dbReference type="EMBL" id="BTFZ01000012">
    <property type="protein sequence ID" value="GMM37563.1"/>
    <property type="molecule type" value="Genomic_DNA"/>
</dbReference>
<dbReference type="GO" id="GO:0005634">
    <property type="term" value="C:nucleus"/>
    <property type="evidence" value="ECO:0007669"/>
    <property type="project" value="UniProtKB-SubCell"/>
</dbReference>
<organism evidence="12 13">
    <name type="scientific">Saccharomycopsis crataegensis</name>
    <dbReference type="NCBI Taxonomy" id="43959"/>
    <lineage>
        <taxon>Eukaryota</taxon>
        <taxon>Fungi</taxon>
        <taxon>Dikarya</taxon>
        <taxon>Ascomycota</taxon>
        <taxon>Saccharomycotina</taxon>
        <taxon>Saccharomycetes</taxon>
        <taxon>Saccharomycopsidaceae</taxon>
        <taxon>Saccharomycopsis</taxon>
    </lineage>
</organism>
<dbReference type="PROSITE" id="PS50294">
    <property type="entry name" value="WD_REPEATS_REGION"/>
    <property type="match status" value="1"/>
</dbReference>
<evidence type="ECO:0000313" key="12">
    <source>
        <dbReference type="EMBL" id="GMM37563.1"/>
    </source>
</evidence>
<evidence type="ECO:0000256" key="3">
    <source>
        <dbReference type="ARBA" id="ARBA00022574"/>
    </source>
</evidence>
<dbReference type="InterPro" id="IPR015943">
    <property type="entry name" value="WD40/YVTN_repeat-like_dom_sf"/>
</dbReference>
<comment type="caution">
    <text evidence="12">The sequence shown here is derived from an EMBL/GenBank/DDBJ whole genome shotgun (WGS) entry which is preliminary data.</text>
</comment>
<feature type="repeat" description="WD" evidence="9">
    <location>
        <begin position="67"/>
        <end position="98"/>
    </location>
</feature>
<feature type="compositionally biased region" description="Low complexity" evidence="10">
    <location>
        <begin position="319"/>
        <end position="331"/>
    </location>
</feature>
<dbReference type="GO" id="GO:0033186">
    <property type="term" value="C:CAF-1 complex"/>
    <property type="evidence" value="ECO:0007669"/>
    <property type="project" value="TreeGrafter"/>
</dbReference>
<keyword evidence="7" id="KW-0234">DNA repair</keyword>
<feature type="repeat" description="WD" evidence="9">
    <location>
        <begin position="165"/>
        <end position="206"/>
    </location>
</feature>
<dbReference type="Pfam" id="PF24105">
    <property type="entry name" value="Beta-prop_CAF1B_HIR1"/>
    <property type="match status" value="2"/>
</dbReference>
<feature type="repeat" description="WD" evidence="9">
    <location>
        <begin position="130"/>
        <end position="164"/>
    </location>
</feature>
<dbReference type="Proteomes" id="UP001360560">
    <property type="component" value="Unassembled WGS sequence"/>
</dbReference>
<dbReference type="InterPro" id="IPR045145">
    <property type="entry name" value="PTHR15271"/>
</dbReference>
<dbReference type="PANTHER" id="PTHR15271:SF4">
    <property type="entry name" value="CHROMATIN ASSEMBLY FACTOR 1 SUBUNIT B"/>
    <property type="match status" value="1"/>
</dbReference>
<keyword evidence="5" id="KW-0227">DNA damage</keyword>
<dbReference type="GO" id="GO:0006335">
    <property type="term" value="P:DNA replication-dependent chromatin assembly"/>
    <property type="evidence" value="ECO:0007669"/>
    <property type="project" value="InterPro"/>
</dbReference>
<dbReference type="GO" id="GO:0006281">
    <property type="term" value="P:DNA repair"/>
    <property type="evidence" value="ECO:0007669"/>
    <property type="project" value="UniProtKB-KW"/>
</dbReference>
<name>A0AAV5QRM3_9ASCO</name>
<keyword evidence="13" id="KW-1185">Reference proteome</keyword>
<dbReference type="SUPFAM" id="SSF50978">
    <property type="entry name" value="WD40 repeat-like"/>
    <property type="match status" value="1"/>
</dbReference>
<evidence type="ECO:0000313" key="13">
    <source>
        <dbReference type="Proteomes" id="UP001360560"/>
    </source>
</evidence>
<feature type="compositionally biased region" description="Low complexity" evidence="10">
    <location>
        <begin position="246"/>
        <end position="256"/>
    </location>
</feature>
<feature type="compositionally biased region" description="Polar residues" evidence="10">
    <location>
        <begin position="470"/>
        <end position="486"/>
    </location>
</feature>
<evidence type="ECO:0000256" key="1">
    <source>
        <dbReference type="ARBA" id="ARBA00004123"/>
    </source>
</evidence>
<evidence type="ECO:0000256" key="4">
    <source>
        <dbReference type="ARBA" id="ARBA00022737"/>
    </source>
</evidence>
<evidence type="ECO:0000259" key="11">
    <source>
        <dbReference type="Pfam" id="PF24105"/>
    </source>
</evidence>
<feature type="region of interest" description="Disordered" evidence="10">
    <location>
        <begin position="231"/>
        <end position="349"/>
    </location>
</feature>
<gene>
    <name evidence="12" type="ORF">DASC09_048880</name>
</gene>
<dbReference type="InterPro" id="IPR055410">
    <property type="entry name" value="Beta-prop_CAF1B_HIR1"/>
</dbReference>
<feature type="domain" description="CAF1B/HIR1 beta-propeller" evidence="11">
    <location>
        <begin position="1"/>
        <end position="203"/>
    </location>
</feature>
<feature type="domain" description="CAF1B/HIR1 beta-propeller" evidence="11">
    <location>
        <begin position="354"/>
        <end position="562"/>
    </location>
</feature>
<dbReference type="InterPro" id="IPR001680">
    <property type="entry name" value="WD40_rpt"/>
</dbReference>
<sequence length="618" mass="67813">MEATTLTIHWHDNPIYSLNVQPQHDSSDDIVRLATAGGGENNVRLWKLKYDSGSSNTLENVEYLATLSKHTGAVNVVRFDPRGEVLASAGDDGMVVLWHKTEDKREVLGHEEDSETWIARHICRTGTREIYDLAWSPDSKYFITGSMDNVTRIYSAADGKCIRELVEHNLHVQGVCWDPLNEFVATQSADRSVNIYSLKKKKHGNSQDSSDSIDISPTIFYKISKAELPKTTASRRGVGGEGTGTSSGATSSSQSSDTEERESSVLSTPKAKRKILSGTASPNLEHAMMVVMNSPNRESTTSTLMDPPPPSANRKRRLSNSSTGSSGTTPSMIAPIKRSASPSPATLPAVVRPSVPLKPTMLYHNESLSTFFRRLSFSTDGSLLLTPSGIFKSMVDNGSKEEVTNTVYVYTRAGLNHPPVYHLPGLKKAAIAISFSPIKYKLRNQSVETVTTVSQKADVMPTTQEEAKQDQQPQTPKNGETSTSNTTFLKKPSLIALPYRMVFAVATLDSVVIYDTQQIEPLGMVNNLHYDSLTDLGWTNDGKTLIVSSIEGNCSFISMKEGFLGEVYQDDQELMKQKKKEEIMMLANKVNGGSPKVDGNMVVSSEASTDVMKKRKLE</sequence>
<accession>A0AAV5QRM3</accession>
<dbReference type="Gene3D" id="2.130.10.10">
    <property type="entry name" value="YVTN repeat-like/Quinoprotein amine dehydrogenase"/>
    <property type="match status" value="1"/>
</dbReference>
<evidence type="ECO:0000256" key="5">
    <source>
        <dbReference type="ARBA" id="ARBA00022763"/>
    </source>
</evidence>
<dbReference type="RefSeq" id="XP_064854559.1">
    <property type="nucleotide sequence ID" value="XM_064998487.1"/>
</dbReference>
<dbReference type="SMART" id="SM00320">
    <property type="entry name" value="WD40"/>
    <property type="match status" value="5"/>
</dbReference>
<keyword evidence="6" id="KW-0156">Chromatin regulator</keyword>
<dbReference type="PANTHER" id="PTHR15271">
    <property type="entry name" value="CHROMATIN ASSEMBLY FACTOR 1 SUBUNIT B"/>
    <property type="match status" value="1"/>
</dbReference>
<dbReference type="InterPro" id="IPR036322">
    <property type="entry name" value="WD40_repeat_dom_sf"/>
</dbReference>
<evidence type="ECO:0000256" key="10">
    <source>
        <dbReference type="SAM" id="MobiDB-lite"/>
    </source>
</evidence>
<evidence type="ECO:0000256" key="9">
    <source>
        <dbReference type="PROSITE-ProRule" id="PRU00221"/>
    </source>
</evidence>
<keyword evidence="3 9" id="KW-0853">WD repeat</keyword>
<keyword evidence="8" id="KW-0539">Nucleus</keyword>
<dbReference type="GO" id="GO:0006334">
    <property type="term" value="P:nucleosome assembly"/>
    <property type="evidence" value="ECO:0007669"/>
    <property type="project" value="TreeGrafter"/>
</dbReference>
<proteinExistence type="inferred from homology"/>
<dbReference type="GeneID" id="90075538"/>
<evidence type="ECO:0000256" key="6">
    <source>
        <dbReference type="ARBA" id="ARBA00022853"/>
    </source>
</evidence>
<evidence type="ECO:0000256" key="7">
    <source>
        <dbReference type="ARBA" id="ARBA00023204"/>
    </source>
</evidence>